<evidence type="ECO:0000313" key="6">
    <source>
        <dbReference type="Proteomes" id="UP001185863"/>
    </source>
</evidence>
<comment type="similarity">
    <text evidence="1">Belongs to the FldB/FldC dehydratase alpha/beta subunit family.</text>
</comment>
<proteinExistence type="inferred from homology"/>
<reference evidence="5" key="1">
    <citation type="submission" date="2023-10" db="EMBL/GenBank/DDBJ databases">
        <title>Development of a sustainable strategy for remediation of hydrocarbon-contaminated territories based on the waste exchange concept.</title>
        <authorList>
            <person name="Krivoruchko A."/>
        </authorList>
    </citation>
    <scope>NUCLEOTIDE SEQUENCE</scope>
    <source>
        <strain evidence="5">IEGM 68</strain>
    </source>
</reference>
<dbReference type="InterPro" id="IPR010327">
    <property type="entry name" value="FldB/FldC_alpha/beta"/>
</dbReference>
<comment type="caution">
    <text evidence="5">The sequence shown here is derived from an EMBL/GenBank/DDBJ whole genome shotgun (WGS) entry which is preliminary data.</text>
</comment>
<name>A0AAE4UWE2_9NOCA</name>
<keyword evidence="4" id="KW-0411">Iron-sulfur</keyword>
<dbReference type="Gene3D" id="3.40.50.11890">
    <property type="match status" value="1"/>
</dbReference>
<evidence type="ECO:0000313" key="5">
    <source>
        <dbReference type="EMBL" id="MDV7264195.1"/>
    </source>
</evidence>
<dbReference type="PANTHER" id="PTHR30548:SF5">
    <property type="entry name" value="SUBUNIT OF OXYGEN-SENSITIVE 2-HYDROXYISOCAPROYL-COA DEHYDRATASE"/>
    <property type="match status" value="1"/>
</dbReference>
<accession>A0AAE4UWE2</accession>
<evidence type="ECO:0000256" key="2">
    <source>
        <dbReference type="ARBA" id="ARBA00022723"/>
    </source>
</evidence>
<keyword evidence="3" id="KW-0408">Iron</keyword>
<dbReference type="Pfam" id="PF06050">
    <property type="entry name" value="HGD-D"/>
    <property type="match status" value="1"/>
</dbReference>
<keyword evidence="2" id="KW-0479">Metal-binding</keyword>
<dbReference type="AlphaFoldDB" id="A0AAE4UWE2"/>
<dbReference type="GO" id="GO:0051536">
    <property type="term" value="F:iron-sulfur cluster binding"/>
    <property type="evidence" value="ECO:0007669"/>
    <property type="project" value="UniProtKB-KW"/>
</dbReference>
<organism evidence="5 6">
    <name type="scientific">Rhodococcus oxybenzonivorans</name>
    <dbReference type="NCBI Taxonomy" id="1990687"/>
    <lineage>
        <taxon>Bacteria</taxon>
        <taxon>Bacillati</taxon>
        <taxon>Actinomycetota</taxon>
        <taxon>Actinomycetes</taxon>
        <taxon>Mycobacteriales</taxon>
        <taxon>Nocardiaceae</taxon>
        <taxon>Rhodococcus</taxon>
    </lineage>
</organism>
<dbReference type="Gene3D" id="1.20.1270.370">
    <property type="match status" value="1"/>
</dbReference>
<evidence type="ECO:0000256" key="1">
    <source>
        <dbReference type="ARBA" id="ARBA00005806"/>
    </source>
</evidence>
<dbReference type="Proteomes" id="UP001185863">
    <property type="component" value="Unassembled WGS sequence"/>
</dbReference>
<gene>
    <name evidence="5" type="ORF">R4315_06485</name>
</gene>
<dbReference type="PANTHER" id="PTHR30548">
    <property type="entry name" value="2-HYDROXYGLUTARYL-COA DEHYDRATASE, D-COMPONENT-RELATED"/>
    <property type="match status" value="1"/>
</dbReference>
<dbReference type="EMBL" id="JAWLUP010000008">
    <property type="protein sequence ID" value="MDV7264195.1"/>
    <property type="molecule type" value="Genomic_DNA"/>
</dbReference>
<dbReference type="GO" id="GO:0016836">
    <property type="term" value="F:hydro-lyase activity"/>
    <property type="evidence" value="ECO:0007669"/>
    <property type="project" value="UniProtKB-ARBA"/>
</dbReference>
<evidence type="ECO:0000256" key="4">
    <source>
        <dbReference type="ARBA" id="ARBA00023014"/>
    </source>
</evidence>
<protein>
    <submittedName>
        <fullName evidence="5">2-hydroxyacyl-CoA dehydratase family protein</fullName>
    </submittedName>
</protein>
<dbReference type="GO" id="GO:0046872">
    <property type="term" value="F:metal ion binding"/>
    <property type="evidence" value="ECO:0007669"/>
    <property type="project" value="UniProtKB-KW"/>
</dbReference>
<sequence>MSAVADNPTDYVAQWKRRTGRKALGVFPMNFPSELAHAAGVLPVIIQEDREPITVGRNLLGEFNCGYTRNVADQAALGRLDVYDAFFHADHCIQLLGAIDVVREDESDKPVYFGQLMSSMSDDWALPQVLGKMEDFRSELAKFADRTISDADLARSIDIYDTNRRLMRTVFENRRSGDAALTSAQLQVLVKSSMIMDKEEHSELLSQVIASLNFVPRNDRIRVHLSGHFCHAPKPELLDLIEDCGAIVVDDDLFHGTRYVSTDVGATGNPLEALASVYLRRNTAVPCPTRVQHEVDWDRFLVDSVDASGAQGVIVLMAKFCEPHMLFYPELRKALEARSIPLLLIETEHEGLPMESIRTRVEALVERIRRKQLSTV</sequence>
<dbReference type="Gene3D" id="3.40.50.11900">
    <property type="match status" value="1"/>
</dbReference>
<evidence type="ECO:0000256" key="3">
    <source>
        <dbReference type="ARBA" id="ARBA00023004"/>
    </source>
</evidence>